<name>A0A6M3LDJ1_9ZZZZ</name>
<dbReference type="AlphaFoldDB" id="A0A6M3LDJ1"/>
<organism evidence="1">
    <name type="scientific">viral metagenome</name>
    <dbReference type="NCBI Taxonomy" id="1070528"/>
    <lineage>
        <taxon>unclassified sequences</taxon>
        <taxon>metagenomes</taxon>
        <taxon>organismal metagenomes</taxon>
    </lineage>
</organism>
<sequence>MGLFDWDAKECKEFIDKTPTTAKRKIVFQMNVIDKDGNLLENQATINTLADKNEAGDTEAQITKEYKIKAIESIGRKK</sequence>
<protein>
    <submittedName>
        <fullName evidence="1">Uncharacterized protein</fullName>
    </submittedName>
</protein>
<proteinExistence type="predicted"/>
<accession>A0A6M3LDJ1</accession>
<dbReference type="EMBL" id="MT143098">
    <property type="protein sequence ID" value="QJA92820.1"/>
    <property type="molecule type" value="Genomic_DNA"/>
</dbReference>
<gene>
    <name evidence="1" type="ORF">MM415B04464_0016</name>
</gene>
<reference evidence="1" key="1">
    <citation type="submission" date="2020-03" db="EMBL/GenBank/DDBJ databases">
        <title>The deep terrestrial virosphere.</title>
        <authorList>
            <person name="Holmfeldt K."/>
            <person name="Nilsson E."/>
            <person name="Simone D."/>
            <person name="Lopez-Fernandez M."/>
            <person name="Wu X."/>
            <person name="de Brujin I."/>
            <person name="Lundin D."/>
            <person name="Andersson A."/>
            <person name="Bertilsson S."/>
            <person name="Dopson M."/>
        </authorList>
    </citation>
    <scope>NUCLEOTIDE SEQUENCE</scope>
    <source>
        <strain evidence="1">MM415B04464</strain>
    </source>
</reference>
<evidence type="ECO:0000313" key="1">
    <source>
        <dbReference type="EMBL" id="QJA92820.1"/>
    </source>
</evidence>